<dbReference type="Pfam" id="PF00069">
    <property type="entry name" value="Pkinase"/>
    <property type="match status" value="1"/>
</dbReference>
<dbReference type="PANTHER" id="PTHR43671">
    <property type="entry name" value="SERINE/THREONINE-PROTEIN KINASE NEK"/>
    <property type="match status" value="1"/>
</dbReference>
<evidence type="ECO:0000313" key="13">
    <source>
        <dbReference type="Proteomes" id="UP000799750"/>
    </source>
</evidence>
<keyword evidence="5 12" id="KW-0418">Kinase</keyword>
<dbReference type="Gene3D" id="3.30.200.20">
    <property type="entry name" value="Phosphorylase Kinase, domain 1"/>
    <property type="match status" value="1"/>
</dbReference>
<keyword evidence="6" id="KW-0067">ATP-binding</keyword>
<dbReference type="SUPFAM" id="SSF56112">
    <property type="entry name" value="Protein kinase-like (PK-like)"/>
    <property type="match status" value="1"/>
</dbReference>
<evidence type="ECO:0000256" key="10">
    <source>
        <dbReference type="SAM" id="MobiDB-lite"/>
    </source>
</evidence>
<reference evidence="12" key="1">
    <citation type="journal article" date="2020" name="Stud. Mycol.">
        <title>101 Dothideomycetes genomes: a test case for predicting lifestyles and emergence of pathogens.</title>
        <authorList>
            <person name="Haridas S."/>
            <person name="Albert R."/>
            <person name="Binder M."/>
            <person name="Bloem J."/>
            <person name="Labutti K."/>
            <person name="Salamov A."/>
            <person name="Andreopoulos B."/>
            <person name="Baker S."/>
            <person name="Barry K."/>
            <person name="Bills G."/>
            <person name="Bluhm B."/>
            <person name="Cannon C."/>
            <person name="Castanera R."/>
            <person name="Culley D."/>
            <person name="Daum C."/>
            <person name="Ezra D."/>
            <person name="Gonzalez J."/>
            <person name="Henrissat B."/>
            <person name="Kuo A."/>
            <person name="Liang C."/>
            <person name="Lipzen A."/>
            <person name="Lutzoni F."/>
            <person name="Magnuson J."/>
            <person name="Mondo S."/>
            <person name="Nolan M."/>
            <person name="Ohm R."/>
            <person name="Pangilinan J."/>
            <person name="Park H.-J."/>
            <person name="Ramirez L."/>
            <person name="Alfaro M."/>
            <person name="Sun H."/>
            <person name="Tritt A."/>
            <person name="Yoshinaga Y."/>
            <person name="Zwiers L.-H."/>
            <person name="Turgeon B."/>
            <person name="Goodwin S."/>
            <person name="Spatafora J."/>
            <person name="Crous P."/>
            <person name="Grigoriev I."/>
        </authorList>
    </citation>
    <scope>NUCLEOTIDE SEQUENCE</scope>
    <source>
        <strain evidence="12">CBS 269.34</strain>
    </source>
</reference>
<dbReference type="PANTHER" id="PTHR43671:SF98">
    <property type="entry name" value="SERINE_THREONINE-PROTEIN KINASE NEK11"/>
    <property type="match status" value="1"/>
</dbReference>
<dbReference type="EMBL" id="MU004182">
    <property type="protein sequence ID" value="KAF2501227.1"/>
    <property type="molecule type" value="Genomic_DNA"/>
</dbReference>
<dbReference type="Gene3D" id="1.10.510.10">
    <property type="entry name" value="Transferase(Phosphotransferase) domain 1"/>
    <property type="match status" value="1"/>
</dbReference>
<dbReference type="OrthoDB" id="4062651at2759"/>
<evidence type="ECO:0000256" key="1">
    <source>
        <dbReference type="ARBA" id="ARBA00012513"/>
    </source>
</evidence>
<evidence type="ECO:0000256" key="6">
    <source>
        <dbReference type="ARBA" id="ARBA00022840"/>
    </source>
</evidence>
<feature type="coiled-coil region" evidence="9">
    <location>
        <begin position="552"/>
        <end position="579"/>
    </location>
</feature>
<evidence type="ECO:0000256" key="5">
    <source>
        <dbReference type="ARBA" id="ARBA00022777"/>
    </source>
</evidence>
<feature type="region of interest" description="Disordered" evidence="10">
    <location>
        <begin position="1"/>
        <end position="39"/>
    </location>
</feature>
<gene>
    <name evidence="12" type="ORF">BU16DRAFT_193925</name>
</gene>
<dbReference type="InterPro" id="IPR011009">
    <property type="entry name" value="Kinase-like_dom_sf"/>
</dbReference>
<evidence type="ECO:0000256" key="4">
    <source>
        <dbReference type="ARBA" id="ARBA00022741"/>
    </source>
</evidence>
<dbReference type="EC" id="2.7.11.1" evidence="1"/>
<evidence type="ECO:0000256" key="2">
    <source>
        <dbReference type="ARBA" id="ARBA00022527"/>
    </source>
</evidence>
<keyword evidence="3" id="KW-0808">Transferase</keyword>
<protein>
    <recommendedName>
        <fullName evidence="1">non-specific serine/threonine protein kinase</fullName>
        <ecNumber evidence="1">2.7.11.1</ecNumber>
    </recommendedName>
</protein>
<sequence length="593" mass="67184">MEAQVSRLTRPPPSPSRSTANGLPRLQIQDFSSPDKPDNYRISPMTLVSGETIHFSTIWDDWSGRGSHVDFGPNEKVPLEQGRFLGHGVMGGVYETHCKGVAVAWKRRYCRKKITDAEMREISILKKLSHHHIIQLVGTYTQPSTRGQFLGLLLWPVAICDLATFFEDMEEADLDYQAIGEDRSNRFRALGLPDTYKEFQPWGDKYLISKFGCLCKAIEYLHSQKIRHKDLKPSNVLLGRDNLWLTDFGSSTDFSMLSMSATENGERGTPKYFAPEVAAYEPNGRAADIFSLGCIFLEMLELLRIGTLHALKDLRTDQDGSFQANLHRAQEWFILAGDTTTMNHKRLLCEVQLMLARDPAMRPTAADLARRLDYMNQFDYDAEAGIFNLFGECCGTSYITEEKHRKITTPLQDQVASLRIEQRSTQVKLEAALKEIEHLKSKVSTPSPSNISYSNRLKSEIKSPGREITIPTTVGHCCQCSNGPFNIIKIDNGDCPFCAHSLCPECPRQFLSLSLNPKMGEGDAIISPNTDGTSVTNYSRNEVPDGFCLDPYTKDEMEYENLENRRRMEKDRQWRLERADHGRLSLIRDVMGM</sequence>
<dbReference type="InterPro" id="IPR050660">
    <property type="entry name" value="NEK_Ser/Thr_kinase"/>
</dbReference>
<evidence type="ECO:0000256" key="7">
    <source>
        <dbReference type="ARBA" id="ARBA00047899"/>
    </source>
</evidence>
<keyword evidence="13" id="KW-1185">Reference proteome</keyword>
<feature type="domain" description="Protein kinase" evidence="11">
    <location>
        <begin position="79"/>
        <end position="375"/>
    </location>
</feature>
<evidence type="ECO:0000256" key="3">
    <source>
        <dbReference type="ARBA" id="ARBA00022679"/>
    </source>
</evidence>
<dbReference type="PROSITE" id="PS00108">
    <property type="entry name" value="PROTEIN_KINASE_ST"/>
    <property type="match status" value="1"/>
</dbReference>
<keyword evidence="2" id="KW-0723">Serine/threonine-protein kinase</keyword>
<evidence type="ECO:0000256" key="8">
    <source>
        <dbReference type="ARBA" id="ARBA00048679"/>
    </source>
</evidence>
<dbReference type="AlphaFoldDB" id="A0A6A6RCP8"/>
<dbReference type="PROSITE" id="PS50011">
    <property type="entry name" value="PROTEIN_KINASE_DOM"/>
    <property type="match status" value="1"/>
</dbReference>
<evidence type="ECO:0000259" key="11">
    <source>
        <dbReference type="PROSITE" id="PS50011"/>
    </source>
</evidence>
<dbReference type="CDD" id="cd00180">
    <property type="entry name" value="PKc"/>
    <property type="match status" value="1"/>
</dbReference>
<proteinExistence type="predicted"/>
<comment type="catalytic activity">
    <reaction evidence="7">
        <text>L-threonyl-[protein] + ATP = O-phospho-L-threonyl-[protein] + ADP + H(+)</text>
        <dbReference type="Rhea" id="RHEA:46608"/>
        <dbReference type="Rhea" id="RHEA-COMP:11060"/>
        <dbReference type="Rhea" id="RHEA-COMP:11605"/>
        <dbReference type="ChEBI" id="CHEBI:15378"/>
        <dbReference type="ChEBI" id="CHEBI:30013"/>
        <dbReference type="ChEBI" id="CHEBI:30616"/>
        <dbReference type="ChEBI" id="CHEBI:61977"/>
        <dbReference type="ChEBI" id="CHEBI:456216"/>
        <dbReference type="EC" id="2.7.11.1"/>
    </reaction>
</comment>
<comment type="catalytic activity">
    <reaction evidence="8">
        <text>L-seryl-[protein] + ATP = O-phospho-L-seryl-[protein] + ADP + H(+)</text>
        <dbReference type="Rhea" id="RHEA:17989"/>
        <dbReference type="Rhea" id="RHEA-COMP:9863"/>
        <dbReference type="Rhea" id="RHEA-COMP:11604"/>
        <dbReference type="ChEBI" id="CHEBI:15378"/>
        <dbReference type="ChEBI" id="CHEBI:29999"/>
        <dbReference type="ChEBI" id="CHEBI:30616"/>
        <dbReference type="ChEBI" id="CHEBI:83421"/>
        <dbReference type="ChEBI" id="CHEBI:456216"/>
        <dbReference type="EC" id="2.7.11.1"/>
    </reaction>
</comment>
<dbReference type="GO" id="GO:0004674">
    <property type="term" value="F:protein serine/threonine kinase activity"/>
    <property type="evidence" value="ECO:0007669"/>
    <property type="project" value="UniProtKB-KW"/>
</dbReference>
<accession>A0A6A6RCP8</accession>
<name>A0A6A6RCP8_9PEZI</name>
<dbReference type="InterPro" id="IPR008271">
    <property type="entry name" value="Ser/Thr_kinase_AS"/>
</dbReference>
<evidence type="ECO:0000313" key="12">
    <source>
        <dbReference type="EMBL" id="KAF2501227.1"/>
    </source>
</evidence>
<organism evidence="12 13">
    <name type="scientific">Lophium mytilinum</name>
    <dbReference type="NCBI Taxonomy" id="390894"/>
    <lineage>
        <taxon>Eukaryota</taxon>
        <taxon>Fungi</taxon>
        <taxon>Dikarya</taxon>
        <taxon>Ascomycota</taxon>
        <taxon>Pezizomycotina</taxon>
        <taxon>Dothideomycetes</taxon>
        <taxon>Pleosporomycetidae</taxon>
        <taxon>Mytilinidiales</taxon>
        <taxon>Mytilinidiaceae</taxon>
        <taxon>Lophium</taxon>
    </lineage>
</organism>
<dbReference type="GO" id="GO:0005524">
    <property type="term" value="F:ATP binding"/>
    <property type="evidence" value="ECO:0007669"/>
    <property type="project" value="UniProtKB-KW"/>
</dbReference>
<keyword evidence="4" id="KW-0547">Nucleotide-binding</keyword>
<keyword evidence="9" id="KW-0175">Coiled coil</keyword>
<dbReference type="Proteomes" id="UP000799750">
    <property type="component" value="Unassembled WGS sequence"/>
</dbReference>
<evidence type="ECO:0000256" key="9">
    <source>
        <dbReference type="SAM" id="Coils"/>
    </source>
</evidence>
<dbReference type="SMART" id="SM00220">
    <property type="entry name" value="S_TKc"/>
    <property type="match status" value="1"/>
</dbReference>
<dbReference type="GO" id="GO:0005634">
    <property type="term" value="C:nucleus"/>
    <property type="evidence" value="ECO:0007669"/>
    <property type="project" value="TreeGrafter"/>
</dbReference>
<dbReference type="InterPro" id="IPR000719">
    <property type="entry name" value="Prot_kinase_dom"/>
</dbReference>